<proteinExistence type="predicted"/>
<dbReference type="GO" id="GO:0004497">
    <property type="term" value="F:monooxygenase activity"/>
    <property type="evidence" value="ECO:0007669"/>
    <property type="project" value="UniProtKB-KW"/>
</dbReference>
<name>A0ABS8BGN8_9NEIS</name>
<dbReference type="EMBL" id="JAJAWG010000001">
    <property type="protein sequence ID" value="MCB5194868.1"/>
    <property type="molecule type" value="Genomic_DNA"/>
</dbReference>
<keyword evidence="2" id="KW-1185">Reference proteome</keyword>
<organism evidence="1 2">
    <name type="scientific">Deefgea salmonis</name>
    <dbReference type="NCBI Taxonomy" id="2875502"/>
    <lineage>
        <taxon>Bacteria</taxon>
        <taxon>Pseudomonadati</taxon>
        <taxon>Pseudomonadota</taxon>
        <taxon>Betaproteobacteria</taxon>
        <taxon>Neisseriales</taxon>
        <taxon>Chitinibacteraceae</taxon>
        <taxon>Deefgea</taxon>
    </lineage>
</organism>
<accession>A0ABS8BGN8</accession>
<evidence type="ECO:0000313" key="2">
    <source>
        <dbReference type="Proteomes" id="UP001198034"/>
    </source>
</evidence>
<keyword evidence="1" id="KW-0560">Oxidoreductase</keyword>
<evidence type="ECO:0000313" key="1">
    <source>
        <dbReference type="EMBL" id="MCB5194868.1"/>
    </source>
</evidence>
<dbReference type="InterPro" id="IPR011008">
    <property type="entry name" value="Dimeric_a/b-barrel"/>
</dbReference>
<keyword evidence="1" id="KW-0503">Monooxygenase</keyword>
<dbReference type="RefSeq" id="WP_226762691.1">
    <property type="nucleotide sequence ID" value="NZ_JAJAWG010000001.1"/>
</dbReference>
<sequence>MIYSATFIFDTKQFDAEFHQLDQQIAQAAKETEGYLGEEVWQSAEGGRICNVYYWASDAGLKALMQHPLHLAAKARYSEWLSGYQVIISQVLRSYGDSTINHPCAVGSV</sequence>
<protein>
    <submittedName>
        <fullName evidence="1">Antibiotic biosynthesis monooxygenase</fullName>
    </submittedName>
</protein>
<dbReference type="Proteomes" id="UP001198034">
    <property type="component" value="Unassembled WGS sequence"/>
</dbReference>
<reference evidence="1 2" key="1">
    <citation type="submission" date="2021-10" db="EMBL/GenBank/DDBJ databases">
        <authorList>
            <person name="Chen M."/>
        </authorList>
    </citation>
    <scope>NUCLEOTIDE SEQUENCE [LARGE SCALE GENOMIC DNA]</scope>
    <source>
        <strain evidence="1 2">H3-26</strain>
    </source>
</reference>
<comment type="caution">
    <text evidence="1">The sequence shown here is derived from an EMBL/GenBank/DDBJ whole genome shotgun (WGS) entry which is preliminary data.</text>
</comment>
<dbReference type="SUPFAM" id="SSF54909">
    <property type="entry name" value="Dimeric alpha+beta barrel"/>
    <property type="match status" value="1"/>
</dbReference>
<gene>
    <name evidence="1" type="ORF">LG219_01005</name>
</gene>
<dbReference type="Gene3D" id="3.30.70.100">
    <property type="match status" value="1"/>
</dbReference>